<evidence type="ECO:0000313" key="3">
    <source>
        <dbReference type="Proteomes" id="UP001066276"/>
    </source>
</evidence>
<feature type="compositionally biased region" description="Low complexity" evidence="1">
    <location>
        <begin position="41"/>
        <end position="61"/>
    </location>
</feature>
<reference evidence="2" key="1">
    <citation type="journal article" date="2022" name="bioRxiv">
        <title>Sequencing and chromosome-scale assembly of the giantPleurodeles waltlgenome.</title>
        <authorList>
            <person name="Brown T."/>
            <person name="Elewa A."/>
            <person name="Iarovenko S."/>
            <person name="Subramanian E."/>
            <person name="Araus A.J."/>
            <person name="Petzold A."/>
            <person name="Susuki M."/>
            <person name="Suzuki K.-i.T."/>
            <person name="Hayashi T."/>
            <person name="Toyoda A."/>
            <person name="Oliveira C."/>
            <person name="Osipova E."/>
            <person name="Leigh N.D."/>
            <person name="Simon A."/>
            <person name="Yun M.H."/>
        </authorList>
    </citation>
    <scope>NUCLEOTIDE SEQUENCE</scope>
    <source>
        <strain evidence="2">20211129_DDA</strain>
        <tissue evidence="2">Liver</tissue>
    </source>
</reference>
<name>A0AAV7V109_PLEWA</name>
<feature type="region of interest" description="Disordered" evidence="1">
    <location>
        <begin position="1"/>
        <end position="69"/>
    </location>
</feature>
<sequence>MSGTCPSKAEVAESHKRALKEANLFTSPQRQMYQDPEKANSDLSVDQSSGSSPPSALSPELTPRTADDL</sequence>
<dbReference type="Proteomes" id="UP001066276">
    <property type="component" value="Chromosome 2_2"/>
</dbReference>
<accession>A0AAV7V109</accession>
<evidence type="ECO:0000256" key="1">
    <source>
        <dbReference type="SAM" id="MobiDB-lite"/>
    </source>
</evidence>
<dbReference type="AlphaFoldDB" id="A0AAV7V109"/>
<proteinExistence type="predicted"/>
<organism evidence="2 3">
    <name type="scientific">Pleurodeles waltl</name>
    <name type="common">Iberian ribbed newt</name>
    <dbReference type="NCBI Taxonomy" id="8319"/>
    <lineage>
        <taxon>Eukaryota</taxon>
        <taxon>Metazoa</taxon>
        <taxon>Chordata</taxon>
        <taxon>Craniata</taxon>
        <taxon>Vertebrata</taxon>
        <taxon>Euteleostomi</taxon>
        <taxon>Amphibia</taxon>
        <taxon>Batrachia</taxon>
        <taxon>Caudata</taxon>
        <taxon>Salamandroidea</taxon>
        <taxon>Salamandridae</taxon>
        <taxon>Pleurodelinae</taxon>
        <taxon>Pleurodeles</taxon>
    </lineage>
</organism>
<dbReference type="EMBL" id="JANPWB010000004">
    <property type="protein sequence ID" value="KAJ1194491.1"/>
    <property type="molecule type" value="Genomic_DNA"/>
</dbReference>
<keyword evidence="3" id="KW-1185">Reference proteome</keyword>
<protein>
    <submittedName>
        <fullName evidence="2">Uncharacterized protein</fullName>
    </submittedName>
</protein>
<evidence type="ECO:0000313" key="2">
    <source>
        <dbReference type="EMBL" id="KAJ1194491.1"/>
    </source>
</evidence>
<feature type="compositionally biased region" description="Basic and acidic residues" evidence="1">
    <location>
        <begin position="10"/>
        <end position="20"/>
    </location>
</feature>
<comment type="caution">
    <text evidence="2">The sequence shown here is derived from an EMBL/GenBank/DDBJ whole genome shotgun (WGS) entry which is preliminary data.</text>
</comment>
<gene>
    <name evidence="2" type="ORF">NDU88_003779</name>
</gene>